<evidence type="ECO:0000313" key="1">
    <source>
        <dbReference type="EMBL" id="EEP77017.1"/>
    </source>
</evidence>
<dbReference type="InParanoid" id="C4JJQ9"/>
<dbReference type="Proteomes" id="UP000002058">
    <property type="component" value="Unassembled WGS sequence"/>
</dbReference>
<dbReference type="HOGENOM" id="CLU_2529147_0_0_1"/>
<protein>
    <submittedName>
        <fullName evidence="1">Uncharacterized protein</fullName>
    </submittedName>
</protein>
<dbReference type="EMBL" id="CH476615">
    <property type="protein sequence ID" value="EEP77017.1"/>
    <property type="molecule type" value="Genomic_DNA"/>
</dbReference>
<gene>
    <name evidence="1" type="ORF">UREG_01866</name>
</gene>
<dbReference type="KEGG" id="ure:UREG_01866"/>
<accession>C4JJQ9</accession>
<dbReference type="RefSeq" id="XP_002542350.1">
    <property type="nucleotide sequence ID" value="XM_002542304.1"/>
</dbReference>
<dbReference type="AlphaFoldDB" id="C4JJQ9"/>
<reference evidence="2" key="1">
    <citation type="journal article" date="2009" name="Genome Res.">
        <title>Comparative genomic analyses of the human fungal pathogens Coccidioides and their relatives.</title>
        <authorList>
            <person name="Sharpton T.J."/>
            <person name="Stajich J.E."/>
            <person name="Rounsley S.D."/>
            <person name="Gardner M.J."/>
            <person name="Wortman J.R."/>
            <person name="Jordar V.S."/>
            <person name="Maiti R."/>
            <person name="Kodira C.D."/>
            <person name="Neafsey D.E."/>
            <person name="Zeng Q."/>
            <person name="Hung C.-Y."/>
            <person name="McMahan C."/>
            <person name="Muszewska A."/>
            <person name="Grynberg M."/>
            <person name="Mandel M.A."/>
            <person name="Kellner E.M."/>
            <person name="Barker B.M."/>
            <person name="Galgiani J.N."/>
            <person name="Orbach M.J."/>
            <person name="Kirkland T.N."/>
            <person name="Cole G.T."/>
            <person name="Henn M.R."/>
            <person name="Birren B.W."/>
            <person name="Taylor J.W."/>
        </authorList>
    </citation>
    <scope>NUCLEOTIDE SEQUENCE [LARGE SCALE GENOMIC DNA]</scope>
    <source>
        <strain evidence="2">UAMH 1704</strain>
    </source>
</reference>
<sequence>MDPKRGVPGLDAPGMGWRLETVASKVEHPNLPTIIGGLRCWWNSGNWPTTSQGLPGRLQSRTPCAHLDLLSDSLSTSASHGAGE</sequence>
<keyword evidence="2" id="KW-1185">Reference proteome</keyword>
<name>C4JJQ9_UNCRE</name>
<evidence type="ECO:0000313" key="2">
    <source>
        <dbReference type="Proteomes" id="UP000002058"/>
    </source>
</evidence>
<proteinExistence type="predicted"/>
<dbReference type="VEuPathDB" id="FungiDB:UREG_01866"/>
<organism evidence="1 2">
    <name type="scientific">Uncinocarpus reesii (strain UAMH 1704)</name>
    <dbReference type="NCBI Taxonomy" id="336963"/>
    <lineage>
        <taxon>Eukaryota</taxon>
        <taxon>Fungi</taxon>
        <taxon>Dikarya</taxon>
        <taxon>Ascomycota</taxon>
        <taxon>Pezizomycotina</taxon>
        <taxon>Eurotiomycetes</taxon>
        <taxon>Eurotiomycetidae</taxon>
        <taxon>Onygenales</taxon>
        <taxon>Onygenaceae</taxon>
        <taxon>Uncinocarpus</taxon>
    </lineage>
</organism>
<dbReference type="GeneID" id="8438503"/>